<proteinExistence type="predicted"/>
<reference evidence="1 2" key="1">
    <citation type="submission" date="2019-06" db="EMBL/GenBank/DDBJ databases">
        <authorList>
            <person name="Palmer J.M."/>
        </authorList>
    </citation>
    <scope>NUCLEOTIDE SEQUENCE [LARGE SCALE GENOMIC DNA]</scope>
    <source>
        <strain evidence="1 2">TWF102</strain>
    </source>
</reference>
<gene>
    <name evidence="1" type="ORF">TWF102_011765</name>
</gene>
<dbReference type="Proteomes" id="UP000475325">
    <property type="component" value="Unassembled WGS sequence"/>
</dbReference>
<evidence type="ECO:0000313" key="1">
    <source>
        <dbReference type="EMBL" id="KAF3084986.1"/>
    </source>
</evidence>
<comment type="caution">
    <text evidence="1">The sequence shown here is derived from an EMBL/GenBank/DDBJ whole genome shotgun (WGS) entry which is preliminary data.</text>
</comment>
<evidence type="ECO:0000313" key="2">
    <source>
        <dbReference type="Proteomes" id="UP000475325"/>
    </source>
</evidence>
<dbReference type="AlphaFoldDB" id="A0A7C8N1G0"/>
<sequence length="106" mass="12300">MPGIVIFLSGLKDSYEVRGTLKCSIFSVVQLRQLPLHMLPLLAAGKRKIARQNRDIGYYRIPDADTPPKLRKKFERENFNWSLEDRLLSPRRRDSADVQVVLTGRY</sequence>
<accession>A0A7C8N1G0</accession>
<protein>
    <submittedName>
        <fullName evidence="1">Uncharacterized protein</fullName>
    </submittedName>
</protein>
<name>A0A7C8N1G0_ORBOL</name>
<organism evidence="1 2">
    <name type="scientific">Orbilia oligospora</name>
    <name type="common">Nematode-trapping fungus</name>
    <name type="synonym">Arthrobotrys oligospora</name>
    <dbReference type="NCBI Taxonomy" id="2813651"/>
    <lineage>
        <taxon>Eukaryota</taxon>
        <taxon>Fungi</taxon>
        <taxon>Dikarya</taxon>
        <taxon>Ascomycota</taxon>
        <taxon>Pezizomycotina</taxon>
        <taxon>Orbiliomycetes</taxon>
        <taxon>Orbiliales</taxon>
        <taxon>Orbiliaceae</taxon>
        <taxon>Orbilia</taxon>
    </lineage>
</organism>
<dbReference type="EMBL" id="WIQW01000094">
    <property type="protein sequence ID" value="KAF3084986.1"/>
    <property type="molecule type" value="Genomic_DNA"/>
</dbReference>